<feature type="domain" description="Tape measure protein N-terminal" evidence="3">
    <location>
        <begin position="75"/>
        <end position="264"/>
    </location>
</feature>
<dbReference type="AlphaFoldDB" id="A0A7W9L478"/>
<evidence type="ECO:0000313" key="5">
    <source>
        <dbReference type="Proteomes" id="UP000523821"/>
    </source>
</evidence>
<feature type="coiled-coil region" evidence="1">
    <location>
        <begin position="386"/>
        <end position="413"/>
    </location>
</feature>
<dbReference type="Pfam" id="PF20155">
    <property type="entry name" value="TMP_3"/>
    <property type="match status" value="1"/>
</dbReference>
<keyword evidence="1" id="KW-0175">Coiled coil</keyword>
<dbReference type="RefSeq" id="WP_183858733.1">
    <property type="nucleotide sequence ID" value="NZ_JACHOO010000022.1"/>
</dbReference>
<reference evidence="4 5" key="1">
    <citation type="submission" date="2020-08" db="EMBL/GenBank/DDBJ databases">
        <title>Genomic Encyclopedia of Type Strains, Phase IV (KMG-IV): sequencing the most valuable type-strain genomes for metagenomic binning, comparative biology and taxonomic classification.</title>
        <authorList>
            <person name="Goeker M."/>
        </authorList>
    </citation>
    <scope>NUCLEOTIDE SEQUENCE [LARGE SCALE GENOMIC DNA]</scope>
    <source>
        <strain evidence="4 5">DSM 16268</strain>
    </source>
</reference>
<dbReference type="Proteomes" id="UP000523821">
    <property type="component" value="Unassembled WGS sequence"/>
</dbReference>
<dbReference type="InterPro" id="IPR013491">
    <property type="entry name" value="Tape_meas_N"/>
</dbReference>
<proteinExistence type="predicted"/>
<evidence type="ECO:0000256" key="1">
    <source>
        <dbReference type="SAM" id="Coils"/>
    </source>
</evidence>
<gene>
    <name evidence="4" type="ORF">GGQ63_004409</name>
</gene>
<keyword evidence="5" id="KW-1185">Reference proteome</keyword>
<accession>A0A7W9L478</accession>
<feature type="non-terminal residue" evidence="4">
    <location>
        <position position="501"/>
    </location>
</feature>
<organism evidence="4 5">
    <name type="scientific">Prosthecomicrobium pneumaticum</name>
    <dbReference type="NCBI Taxonomy" id="81895"/>
    <lineage>
        <taxon>Bacteria</taxon>
        <taxon>Pseudomonadati</taxon>
        <taxon>Pseudomonadota</taxon>
        <taxon>Alphaproteobacteria</taxon>
        <taxon>Hyphomicrobiales</taxon>
        <taxon>Kaistiaceae</taxon>
        <taxon>Prosthecomicrobium</taxon>
    </lineage>
</organism>
<sequence length="501" mass="50591">MADDLQKLTVSLEARFTQFDRAVARSLAATERSMARMEARTVKASRGMEQALAGAASRMAAPLAGLGASLSAAAVVGYADAWTNAGNRLAAVGVPLDQVASKQNELVQIALRSRTELGAVVDIYAKMAASAGTLGASQAEVARVTETVAKALVLGGASAQEAAATIRQLGQALGSGVLRGDEFNSVLEQSAPLAQLIAKEFGVTTSELRAMAEAGELVGGRVFRGLLKGSADIDRSVASMSLTVAQAAENFQTALTAYIGNADQATGVTRTLAAAIQFMAENFDLLESAAVLTGAALAGRLVSGLAAAGAGMSATALAARGLTGALALIGGPVGLAVTAAGGLLYLASQHDSAKVATEAHNDALRLLREQVAGAAGRSRDYIDALAKEKEAQLQAAEADLQRAEALASVERAKAIERRQRGGFSMGLSSGDATPGQSVGAIAGAMINPDAFLSDDTLTKLEQGRERIAAIRTAIEDLRSLAAGGGGAGTGTGTGGGRGSEV</sequence>
<protein>
    <submittedName>
        <fullName evidence="4">Tape measure domain-containing protein</fullName>
    </submittedName>
</protein>
<evidence type="ECO:0000256" key="2">
    <source>
        <dbReference type="SAM" id="MobiDB-lite"/>
    </source>
</evidence>
<name>A0A7W9L478_9HYPH</name>
<evidence type="ECO:0000313" key="4">
    <source>
        <dbReference type="EMBL" id="MBB5755301.1"/>
    </source>
</evidence>
<dbReference type="EMBL" id="JACHOO010000022">
    <property type="protein sequence ID" value="MBB5755301.1"/>
    <property type="molecule type" value="Genomic_DNA"/>
</dbReference>
<feature type="compositionally biased region" description="Gly residues" evidence="2">
    <location>
        <begin position="482"/>
        <end position="501"/>
    </location>
</feature>
<evidence type="ECO:0000259" key="3">
    <source>
        <dbReference type="Pfam" id="PF20155"/>
    </source>
</evidence>
<comment type="caution">
    <text evidence="4">The sequence shown here is derived from an EMBL/GenBank/DDBJ whole genome shotgun (WGS) entry which is preliminary data.</text>
</comment>
<dbReference type="NCBIfam" id="TIGR02675">
    <property type="entry name" value="tape_meas_nterm"/>
    <property type="match status" value="1"/>
</dbReference>
<feature type="region of interest" description="Disordered" evidence="2">
    <location>
        <begin position="481"/>
        <end position="501"/>
    </location>
</feature>